<evidence type="ECO:0000256" key="1">
    <source>
        <dbReference type="SAM" id="Phobius"/>
    </source>
</evidence>
<protein>
    <recommendedName>
        <fullName evidence="3">EamA domain-containing protein</fullName>
    </recommendedName>
</protein>
<dbReference type="EMBL" id="VSSQ01007105">
    <property type="protein sequence ID" value="MPM34864.1"/>
    <property type="molecule type" value="Genomic_DNA"/>
</dbReference>
<evidence type="ECO:0000313" key="2">
    <source>
        <dbReference type="EMBL" id="MPM34864.1"/>
    </source>
</evidence>
<name>A0A644ZAF3_9ZZZZ</name>
<organism evidence="2">
    <name type="scientific">bioreactor metagenome</name>
    <dbReference type="NCBI Taxonomy" id="1076179"/>
    <lineage>
        <taxon>unclassified sequences</taxon>
        <taxon>metagenomes</taxon>
        <taxon>ecological metagenomes</taxon>
    </lineage>
</organism>
<feature type="transmembrane region" description="Helical" evidence="1">
    <location>
        <begin position="120"/>
        <end position="140"/>
    </location>
</feature>
<proteinExistence type="predicted"/>
<accession>A0A644ZAF3</accession>
<feature type="transmembrane region" description="Helical" evidence="1">
    <location>
        <begin position="192"/>
        <end position="214"/>
    </location>
</feature>
<feature type="transmembrane region" description="Helical" evidence="1">
    <location>
        <begin position="30"/>
        <end position="50"/>
    </location>
</feature>
<feature type="transmembrane region" description="Helical" evidence="1">
    <location>
        <begin position="62"/>
        <end position="84"/>
    </location>
</feature>
<dbReference type="InterPro" id="IPR037185">
    <property type="entry name" value="EmrE-like"/>
</dbReference>
<comment type="caution">
    <text evidence="2">The sequence shown here is derived from an EMBL/GenBank/DDBJ whole genome shotgun (WGS) entry which is preliminary data.</text>
</comment>
<feature type="transmembrane region" description="Helical" evidence="1">
    <location>
        <begin position="152"/>
        <end position="172"/>
    </location>
</feature>
<evidence type="ECO:0008006" key="3">
    <source>
        <dbReference type="Google" id="ProtNLM"/>
    </source>
</evidence>
<feature type="transmembrane region" description="Helical" evidence="1">
    <location>
        <begin position="6"/>
        <end position="23"/>
    </location>
</feature>
<keyword evidence="1" id="KW-0812">Transmembrane</keyword>
<dbReference type="Gene3D" id="1.10.3730.20">
    <property type="match status" value="2"/>
</dbReference>
<feature type="transmembrane region" description="Helical" evidence="1">
    <location>
        <begin position="96"/>
        <end position="114"/>
    </location>
</feature>
<dbReference type="SUPFAM" id="SSF103481">
    <property type="entry name" value="Multidrug resistance efflux transporter EmrE"/>
    <property type="match status" value="2"/>
</dbReference>
<dbReference type="AlphaFoldDB" id="A0A644ZAF3"/>
<sequence length="299" mass="32435">MTLTAFFLILASALLHASWNLLSKARRPSAVFYFQASLTATLVWLPVLLFGGFDFAVLPWHFWLILGASGVAECCYFIGLANAYRGSDISLAYPMLRSLPVLLTGLLTAVFGLGRPPSALCWLGMGLISGGCLIMPLANFGQLRWRTYVNPMIVFILLGACGTTGYTIIDSIGSGIVRAATPEASRIFQSCVYLGMVEPLIALTLAGVVLASRVERREFRDHFLRSPYPVIAGLCSTAAYWLVLLAMGFVDNVSYVQAFRQMSLPICVLAGSILLKERVSRPRLAGFLAVIAGLLLTVL</sequence>
<keyword evidence="1" id="KW-0472">Membrane</keyword>
<feature type="transmembrane region" description="Helical" evidence="1">
    <location>
        <begin position="226"/>
        <end position="249"/>
    </location>
</feature>
<keyword evidence="1" id="KW-1133">Transmembrane helix</keyword>
<gene>
    <name evidence="2" type="ORF">SDC9_81454</name>
</gene>
<feature type="transmembrane region" description="Helical" evidence="1">
    <location>
        <begin position="255"/>
        <end position="275"/>
    </location>
</feature>
<reference evidence="2" key="1">
    <citation type="submission" date="2019-08" db="EMBL/GenBank/DDBJ databases">
        <authorList>
            <person name="Kucharzyk K."/>
            <person name="Murdoch R.W."/>
            <person name="Higgins S."/>
            <person name="Loffler F."/>
        </authorList>
    </citation>
    <scope>NUCLEOTIDE SEQUENCE</scope>
</reference>